<dbReference type="Proteomes" id="UP000530571">
    <property type="component" value="Unassembled WGS sequence"/>
</dbReference>
<reference evidence="1 2" key="1">
    <citation type="submission" date="2020-08" db="EMBL/GenBank/DDBJ databases">
        <title>Genomic Encyclopedia of Type Strains, Phase IV (KMG-IV): sequencing the most valuable type-strain genomes for metagenomic binning, comparative biology and taxonomic classification.</title>
        <authorList>
            <person name="Goeker M."/>
        </authorList>
    </citation>
    <scope>NUCLEOTIDE SEQUENCE [LARGE SCALE GENOMIC DNA]</scope>
    <source>
        <strain evidence="1 2">DSM 28101</strain>
    </source>
</reference>
<evidence type="ECO:0000313" key="2">
    <source>
        <dbReference type="Proteomes" id="UP000530571"/>
    </source>
</evidence>
<proteinExistence type="predicted"/>
<accession>A0A7W6PBA1</accession>
<dbReference type="EMBL" id="JACIDZ010000006">
    <property type="protein sequence ID" value="MBB4122202.1"/>
    <property type="molecule type" value="Genomic_DNA"/>
</dbReference>
<name>A0A7W6PBA1_9HYPH</name>
<organism evidence="1 2">
    <name type="scientific">Martelella radicis</name>
    <dbReference type="NCBI Taxonomy" id="1397476"/>
    <lineage>
        <taxon>Bacteria</taxon>
        <taxon>Pseudomonadati</taxon>
        <taxon>Pseudomonadota</taxon>
        <taxon>Alphaproteobacteria</taxon>
        <taxon>Hyphomicrobiales</taxon>
        <taxon>Aurantimonadaceae</taxon>
        <taxon>Martelella</taxon>
    </lineage>
</organism>
<gene>
    <name evidence="1" type="ORF">GGR30_002131</name>
</gene>
<keyword evidence="2" id="KW-1185">Reference proteome</keyword>
<dbReference type="AlphaFoldDB" id="A0A7W6PBA1"/>
<protein>
    <submittedName>
        <fullName evidence="1">Uncharacterized protein</fullName>
    </submittedName>
</protein>
<evidence type="ECO:0000313" key="1">
    <source>
        <dbReference type="EMBL" id="MBB4122202.1"/>
    </source>
</evidence>
<sequence length="37" mass="4239">MFWKIFARETAVAAVEIYRRREESAKQNGAGKVRAVV</sequence>
<comment type="caution">
    <text evidence="1">The sequence shown here is derived from an EMBL/GenBank/DDBJ whole genome shotgun (WGS) entry which is preliminary data.</text>
</comment>